<dbReference type="EMBL" id="JAUSQZ010000001">
    <property type="protein sequence ID" value="MDP9829342.1"/>
    <property type="molecule type" value="Genomic_DNA"/>
</dbReference>
<dbReference type="Proteomes" id="UP001235712">
    <property type="component" value="Unassembled WGS sequence"/>
</dbReference>
<keyword evidence="2" id="KW-1185">Reference proteome</keyword>
<evidence type="ECO:0000313" key="2">
    <source>
        <dbReference type="Proteomes" id="UP001235712"/>
    </source>
</evidence>
<dbReference type="RefSeq" id="WP_307247443.1">
    <property type="nucleotide sequence ID" value="NZ_JAUSQZ010000001.1"/>
</dbReference>
<name>A0ABT9P9H1_9ACTN</name>
<gene>
    <name evidence="1" type="ORF">J2S57_005091</name>
</gene>
<comment type="caution">
    <text evidence="1">The sequence shown here is derived from an EMBL/GenBank/DDBJ whole genome shotgun (WGS) entry which is preliminary data.</text>
</comment>
<organism evidence="1 2">
    <name type="scientific">Kineosporia succinea</name>
    <dbReference type="NCBI Taxonomy" id="84632"/>
    <lineage>
        <taxon>Bacteria</taxon>
        <taxon>Bacillati</taxon>
        <taxon>Actinomycetota</taxon>
        <taxon>Actinomycetes</taxon>
        <taxon>Kineosporiales</taxon>
        <taxon>Kineosporiaceae</taxon>
        <taxon>Kineosporia</taxon>
    </lineage>
</organism>
<evidence type="ECO:0000313" key="1">
    <source>
        <dbReference type="EMBL" id="MDP9829342.1"/>
    </source>
</evidence>
<protein>
    <submittedName>
        <fullName evidence="1">Uncharacterized protein</fullName>
    </submittedName>
</protein>
<sequence length="132" mass="14769">MTDILAAIDAVLDQQPDLFEHVLVEAFGDVVWLDPEGNGEGAEVDLESPCGDSCQERTLLKTFAGTEFTLVRTLCTDIQKWNPFADHYGYEDTLAAYHAGLNGYRAMRPVGRNQVCAYDMGRELADQIRWQP</sequence>
<proteinExistence type="predicted"/>
<reference evidence="1 2" key="1">
    <citation type="submission" date="2023-07" db="EMBL/GenBank/DDBJ databases">
        <title>Sequencing the genomes of 1000 actinobacteria strains.</title>
        <authorList>
            <person name="Klenk H.-P."/>
        </authorList>
    </citation>
    <scope>NUCLEOTIDE SEQUENCE [LARGE SCALE GENOMIC DNA]</scope>
    <source>
        <strain evidence="1 2">DSM 44388</strain>
    </source>
</reference>
<accession>A0ABT9P9H1</accession>